<protein>
    <recommendedName>
        <fullName evidence="3">Glycosyltransferase</fullName>
    </recommendedName>
</protein>
<evidence type="ECO:0008006" key="3">
    <source>
        <dbReference type="Google" id="ProtNLM"/>
    </source>
</evidence>
<accession>A0A4Q9VH76</accession>
<dbReference type="AlphaFoldDB" id="A0A4Q9VH76"/>
<dbReference type="EMBL" id="SJFN01000043">
    <property type="protein sequence ID" value="TBW33506.1"/>
    <property type="molecule type" value="Genomic_DNA"/>
</dbReference>
<organism evidence="1 2">
    <name type="scientific">Siculibacillus lacustris</name>
    <dbReference type="NCBI Taxonomy" id="1549641"/>
    <lineage>
        <taxon>Bacteria</taxon>
        <taxon>Pseudomonadati</taxon>
        <taxon>Pseudomonadota</taxon>
        <taxon>Alphaproteobacteria</taxon>
        <taxon>Hyphomicrobiales</taxon>
        <taxon>Ancalomicrobiaceae</taxon>
        <taxon>Siculibacillus</taxon>
    </lineage>
</organism>
<gene>
    <name evidence="1" type="ORF">EYW49_20230</name>
</gene>
<reference evidence="1 2" key="1">
    <citation type="submission" date="2019-02" db="EMBL/GenBank/DDBJ databases">
        <title>Siculibacillus lacustris gen. nov., sp. nov., a new rosette-forming bacterium isolated from a freshwater crater lake (Lake St. Ana, Romania).</title>
        <authorList>
            <person name="Felfoldi T."/>
            <person name="Marton Z."/>
            <person name="Szabo A."/>
            <person name="Mentes A."/>
            <person name="Boka K."/>
            <person name="Marialigeti K."/>
            <person name="Mathe I."/>
            <person name="Koncz M."/>
            <person name="Schumann P."/>
            <person name="Toth E."/>
        </authorList>
    </citation>
    <scope>NUCLEOTIDE SEQUENCE [LARGE SCALE GENOMIC DNA]</scope>
    <source>
        <strain evidence="1 2">SA-279</strain>
    </source>
</reference>
<comment type="caution">
    <text evidence="1">The sequence shown here is derived from an EMBL/GenBank/DDBJ whole genome shotgun (WGS) entry which is preliminary data.</text>
</comment>
<dbReference type="RefSeq" id="WP_131311445.1">
    <property type="nucleotide sequence ID" value="NZ_SJFN01000043.1"/>
</dbReference>
<keyword evidence="2" id="KW-1185">Reference proteome</keyword>
<evidence type="ECO:0000313" key="1">
    <source>
        <dbReference type="EMBL" id="TBW33506.1"/>
    </source>
</evidence>
<dbReference type="Proteomes" id="UP000292781">
    <property type="component" value="Unassembled WGS sequence"/>
</dbReference>
<dbReference type="SUPFAM" id="SSF53448">
    <property type="entry name" value="Nucleotide-diphospho-sugar transferases"/>
    <property type="match status" value="1"/>
</dbReference>
<name>A0A4Q9VH76_9HYPH</name>
<dbReference type="OrthoDB" id="561165at2"/>
<sequence>MKVMIAVPTYGEMINSGCHESIVETIQFFHKEFPHIEFTVQVQSMSFPPTARNFFISQFIEDESLTHIFYVDSDMAFRPGLVAKMLAFSQPVVGVICPQKAIDFEAFRRAVEGQPAAGQARIAAVGYEHGDEALVWRAGADGKPEIEVVDGFVRVNRLGTALLMISRAATERMIAAMPELWIADPAEWVRAGGVKSGGLLQCFNTIASSDGAQIGSDVAFSRRWIEACGGELWANVDEVVIRTGTDNYCGHYLTKLSAIGNARVKIVSSSDEAEA</sequence>
<dbReference type="InterPro" id="IPR029044">
    <property type="entry name" value="Nucleotide-diphossugar_trans"/>
</dbReference>
<evidence type="ECO:0000313" key="2">
    <source>
        <dbReference type="Proteomes" id="UP000292781"/>
    </source>
</evidence>
<proteinExistence type="predicted"/>